<reference evidence="1 2" key="1">
    <citation type="journal article" date="2023" name="Life. Sci Alliance">
        <title>Evolutionary insights into 3D genome organization and epigenetic landscape of Vigna mungo.</title>
        <authorList>
            <person name="Junaid A."/>
            <person name="Singh B."/>
            <person name="Bhatia S."/>
        </authorList>
    </citation>
    <scope>NUCLEOTIDE SEQUENCE [LARGE SCALE GENOMIC DNA]</scope>
    <source>
        <strain evidence="1">Urdbean</strain>
    </source>
</reference>
<proteinExistence type="predicted"/>
<organism evidence="1 2">
    <name type="scientific">Vigna mungo</name>
    <name type="common">Black gram</name>
    <name type="synonym">Phaseolus mungo</name>
    <dbReference type="NCBI Taxonomy" id="3915"/>
    <lineage>
        <taxon>Eukaryota</taxon>
        <taxon>Viridiplantae</taxon>
        <taxon>Streptophyta</taxon>
        <taxon>Embryophyta</taxon>
        <taxon>Tracheophyta</taxon>
        <taxon>Spermatophyta</taxon>
        <taxon>Magnoliopsida</taxon>
        <taxon>eudicotyledons</taxon>
        <taxon>Gunneridae</taxon>
        <taxon>Pentapetalae</taxon>
        <taxon>rosids</taxon>
        <taxon>fabids</taxon>
        <taxon>Fabales</taxon>
        <taxon>Fabaceae</taxon>
        <taxon>Papilionoideae</taxon>
        <taxon>50 kb inversion clade</taxon>
        <taxon>NPAAA clade</taxon>
        <taxon>indigoferoid/millettioid clade</taxon>
        <taxon>Phaseoleae</taxon>
        <taxon>Vigna</taxon>
    </lineage>
</organism>
<keyword evidence="2" id="KW-1185">Reference proteome</keyword>
<accession>A0AAQ3N287</accession>
<dbReference type="EMBL" id="CP144693">
    <property type="protein sequence ID" value="WVZ01544.1"/>
    <property type="molecule type" value="Genomic_DNA"/>
</dbReference>
<gene>
    <name evidence="1" type="ORF">V8G54_027613</name>
</gene>
<evidence type="ECO:0000313" key="1">
    <source>
        <dbReference type="EMBL" id="WVZ01544.1"/>
    </source>
</evidence>
<dbReference type="Proteomes" id="UP001374535">
    <property type="component" value="Chromosome 8"/>
</dbReference>
<dbReference type="AlphaFoldDB" id="A0AAQ3N287"/>
<sequence length="106" mass="11558">MRALKNWHCAWPMLWPPESTVRSRALKPLAAKALVSVDRSENGEGRWALAALWLAVVASLRPRATFHEGPPSRTTPSLAASARISAQETMPLQEASTLVLMPSITS</sequence>
<protein>
    <submittedName>
        <fullName evidence="1">Uncharacterized protein</fullName>
    </submittedName>
</protein>
<name>A0AAQ3N287_VIGMU</name>
<evidence type="ECO:0000313" key="2">
    <source>
        <dbReference type="Proteomes" id="UP001374535"/>
    </source>
</evidence>